<name>A0A8C8IEL7_ONCTS</name>
<feature type="region of interest" description="Disordered" evidence="1">
    <location>
        <begin position="58"/>
        <end position="83"/>
    </location>
</feature>
<dbReference type="AlphaFoldDB" id="A0A8C8IEL7"/>
<evidence type="ECO:0000313" key="2">
    <source>
        <dbReference type="Ensembl" id="ENSOTSP00005075074.2"/>
    </source>
</evidence>
<dbReference type="InterPro" id="IPR038838">
    <property type="entry name" value="TRIR"/>
</dbReference>
<reference evidence="2" key="2">
    <citation type="submission" date="2025-09" db="UniProtKB">
        <authorList>
            <consortium name="Ensembl"/>
        </authorList>
    </citation>
    <scope>IDENTIFICATION</scope>
</reference>
<dbReference type="GO" id="GO:0008408">
    <property type="term" value="F:3'-5' exonuclease activity"/>
    <property type="evidence" value="ECO:0007669"/>
    <property type="project" value="InterPro"/>
</dbReference>
<protein>
    <submittedName>
        <fullName evidence="2">Telomerase RNA component interacting RNase</fullName>
    </submittedName>
</protein>
<feature type="region of interest" description="Disordered" evidence="1">
    <location>
        <begin position="1"/>
        <end position="37"/>
    </location>
</feature>
<accession>A0A8C8IEL7</accession>
<dbReference type="Proteomes" id="UP000694402">
    <property type="component" value="Unassembled WGS sequence"/>
</dbReference>
<proteinExistence type="predicted"/>
<dbReference type="GO" id="GO:0008409">
    <property type="term" value="F:5'-3' exonuclease activity"/>
    <property type="evidence" value="ECO:0007669"/>
    <property type="project" value="InterPro"/>
</dbReference>
<keyword evidence="3" id="KW-1185">Reference proteome</keyword>
<feature type="compositionally biased region" description="Basic and acidic residues" evidence="1">
    <location>
        <begin position="58"/>
        <end position="73"/>
    </location>
</feature>
<organism evidence="2 3">
    <name type="scientific">Oncorhynchus tshawytscha</name>
    <name type="common">Chinook salmon</name>
    <name type="synonym">Salmo tshawytscha</name>
    <dbReference type="NCBI Taxonomy" id="74940"/>
    <lineage>
        <taxon>Eukaryota</taxon>
        <taxon>Metazoa</taxon>
        <taxon>Chordata</taxon>
        <taxon>Craniata</taxon>
        <taxon>Vertebrata</taxon>
        <taxon>Euteleostomi</taxon>
        <taxon>Actinopterygii</taxon>
        <taxon>Neopterygii</taxon>
        <taxon>Teleostei</taxon>
        <taxon>Protacanthopterygii</taxon>
        <taxon>Salmoniformes</taxon>
        <taxon>Salmonidae</taxon>
        <taxon>Salmoninae</taxon>
        <taxon>Oncorhynchus</taxon>
    </lineage>
</organism>
<dbReference type="PANTHER" id="PTHR34753:SF1">
    <property type="entry name" value="TELOMERASE RNA COMPONENT INTERACTING RNASE"/>
    <property type="match status" value="1"/>
</dbReference>
<feature type="compositionally biased region" description="Basic residues" evidence="1">
    <location>
        <begin position="1"/>
        <end position="12"/>
    </location>
</feature>
<reference evidence="2" key="1">
    <citation type="submission" date="2025-08" db="UniProtKB">
        <authorList>
            <consortium name="Ensembl"/>
        </authorList>
    </citation>
    <scope>IDENTIFICATION</scope>
</reference>
<sequence>MDPKRGYSRRHQNSSDSSSNSPGSPASPAPGVSKAAAANSFANDGSFMEMFKKKMEEEKMKKEMDHGCGDKSTADGQSTQDKKTPSVTSFLTLVYSYITIEGHHHRGIHSHVKRCTAMSPTSNLRSTSGLDIGKHSLATRLQECDNIGFFFVLSSCVVSIIGSPPARARITVSVFYPLTQVGKRRGGSKLALKTGMVAKKQKVDPEMEGKGDAWTKYMAEVKKYKAHQCGDDDKTRPLVK</sequence>
<dbReference type="PANTHER" id="PTHR34753">
    <property type="entry name" value="TELOMERASE RNA COMPONENT INTERACTING RNASE"/>
    <property type="match status" value="1"/>
</dbReference>
<evidence type="ECO:0000313" key="3">
    <source>
        <dbReference type="Proteomes" id="UP000694402"/>
    </source>
</evidence>
<feature type="compositionally biased region" description="Low complexity" evidence="1">
    <location>
        <begin position="14"/>
        <end position="37"/>
    </location>
</feature>
<evidence type="ECO:0000256" key="1">
    <source>
        <dbReference type="SAM" id="MobiDB-lite"/>
    </source>
</evidence>
<feature type="compositionally biased region" description="Polar residues" evidence="1">
    <location>
        <begin position="74"/>
        <end position="83"/>
    </location>
</feature>
<gene>
    <name evidence="2" type="primary">LOC112258858</name>
</gene>
<dbReference type="Ensembl" id="ENSOTST00005081302.2">
    <property type="protein sequence ID" value="ENSOTSP00005075074.2"/>
    <property type="gene ID" value="ENSOTSG00005035324.2"/>
</dbReference>
<dbReference type="GeneTree" id="ENSGT00390000012267"/>